<proteinExistence type="predicted"/>
<evidence type="ECO:0000259" key="2">
    <source>
        <dbReference type="PROSITE" id="PS51043"/>
    </source>
</evidence>
<feature type="compositionally biased region" description="Basic and acidic residues" evidence="1">
    <location>
        <begin position="302"/>
        <end position="311"/>
    </location>
</feature>
<dbReference type="PANTHER" id="PTHR23509:SF10">
    <property type="entry name" value="LD21067P"/>
    <property type="match status" value="1"/>
</dbReference>
<evidence type="ECO:0000256" key="1">
    <source>
        <dbReference type="SAM" id="MobiDB-lite"/>
    </source>
</evidence>
<reference evidence="3" key="1">
    <citation type="submission" date="2022-03" db="EMBL/GenBank/DDBJ databases">
        <title>A functionally conserved STORR gene fusion in Papaver species that diverged 16.8 million years ago.</title>
        <authorList>
            <person name="Catania T."/>
        </authorList>
    </citation>
    <scope>NUCLEOTIDE SEQUENCE</scope>
    <source>
        <strain evidence="3">S-191538</strain>
    </source>
</reference>
<feature type="region of interest" description="Disordered" evidence="1">
    <location>
        <begin position="1"/>
        <end position="34"/>
    </location>
</feature>
<feature type="region of interest" description="Disordered" evidence="1">
    <location>
        <begin position="488"/>
        <end position="515"/>
    </location>
</feature>
<feature type="domain" description="DDHD" evidence="2">
    <location>
        <begin position="704"/>
        <end position="899"/>
    </location>
</feature>
<dbReference type="Pfam" id="PF23463">
    <property type="entry name" value="WWE_2"/>
    <property type="match status" value="1"/>
</dbReference>
<dbReference type="SUPFAM" id="SSF53474">
    <property type="entry name" value="alpha/beta-Hydrolases"/>
    <property type="match status" value="1"/>
</dbReference>
<dbReference type="GO" id="GO:0046872">
    <property type="term" value="F:metal ion binding"/>
    <property type="evidence" value="ECO:0007669"/>
    <property type="project" value="InterPro"/>
</dbReference>
<feature type="region of interest" description="Disordered" evidence="1">
    <location>
        <begin position="292"/>
        <end position="311"/>
    </location>
</feature>
<feature type="compositionally biased region" description="Polar residues" evidence="1">
    <location>
        <begin position="496"/>
        <end position="515"/>
    </location>
</feature>
<sequence length="955" mass="108445">MAESSISQSSSNVIGEETTSSSAAAAPDPEMLKNTPSNIARLEDVIDQCKGRHKYLAQTTSPSDGEDVRWYFCKIPLGINEVAASVPRTDIVGKSEYFRFSMRDSLALEASFLQREEELLSCWWKEYAECSEGPRGHRVGAETKMDVQQQACSFGADHSAELDAADEERVGVPVKGGLYEVDLVTRQCFPVYWLGENRRVLRGHWFGRKSGIDWLPLREDVAEQLEFAYRGQVWRRRRFQPSGLYAARVDLQGSSPGLHALFTREDDSWEAWLNLGSNVISLRGNSIKLRRGYASSGSQKPTQDEVRQQREEEMDDYCSQVPVRHLVFMVHGIGQRLEKANLVDDVGNFRHITSILAERHLTPYQRDTQRVLYIPCQWRRGLKLGGESAVEKITLDGVRGLRVTLSATVHDVLYYMSPIYCQDIIDSVSSQLNRLYLKFMKRNPSYDGKVSIYGHSLGSVLSYDILCHQHTLSSPFPMEWMYKEHVNNKEPKPEGTSKSVEYNSPRNLNLPDSKSVSKNLSLEAVMEQEKSFSKTSSIFSKEEDCEDPSVSSNPPTSNSEETFSWTNNEKDQLSRSKPQRASSFENDDKPPGEGLNALLSQREQLDLKEVNCKLPASDLDKVEAVISEDSDKDELIELLYSELNSLRAKIAGLESHCGDEDGTKGHQGSEEVESDRLKNSHSHLLPESDNTHKSYRPYIRYTKLVFEVDTFFAVGSPLGVFLALRNIRIGIGKGQDYWQDESICEEMPCCRQMINIFHPFDPVAYSHLYAKNTQNKRPVIIPYHRGGKRLHISLREFTEDLAARSQIVRNHLHSVRVKLLTLCQLGNGDNIEAESNQEAQEISYGSTMMEKLAGSREGRIDHTLQDKTFQHPYISALSSHTNYWRDHDTALFILEHLYRDIPEDPDSPDESNPRISEKKISSSGNFYQSVTLLDEDLPTFSDRNVIKESEETNEQ</sequence>
<dbReference type="PROSITE" id="PS51043">
    <property type="entry name" value="DDHD"/>
    <property type="match status" value="1"/>
</dbReference>
<keyword evidence="4" id="KW-1185">Reference proteome</keyword>
<gene>
    <name evidence="3" type="ORF">MKW94_009221</name>
</gene>
<feature type="region of interest" description="Disordered" evidence="1">
    <location>
        <begin position="657"/>
        <end position="687"/>
    </location>
</feature>
<evidence type="ECO:0000313" key="4">
    <source>
        <dbReference type="Proteomes" id="UP001177140"/>
    </source>
</evidence>
<dbReference type="EMBL" id="JAJJMA010258792">
    <property type="protein sequence ID" value="MCL7044500.1"/>
    <property type="molecule type" value="Genomic_DNA"/>
</dbReference>
<dbReference type="Pfam" id="PF02862">
    <property type="entry name" value="DDHD"/>
    <property type="match status" value="1"/>
</dbReference>
<protein>
    <recommendedName>
        <fullName evidence="2">DDHD domain-containing protein</fullName>
    </recommendedName>
</protein>
<name>A0AA41VNP9_PAPNU</name>
<feature type="region of interest" description="Disordered" evidence="1">
    <location>
        <begin position="533"/>
        <end position="595"/>
    </location>
</feature>
<feature type="compositionally biased region" description="Polar residues" evidence="1">
    <location>
        <begin position="575"/>
        <end position="584"/>
    </location>
</feature>
<dbReference type="InterPro" id="IPR004177">
    <property type="entry name" value="DDHD_dom"/>
</dbReference>
<dbReference type="SMART" id="SM01127">
    <property type="entry name" value="DDHD"/>
    <property type="match status" value="1"/>
</dbReference>
<dbReference type="GO" id="GO:0004620">
    <property type="term" value="F:phospholipase activity"/>
    <property type="evidence" value="ECO:0007669"/>
    <property type="project" value="TreeGrafter"/>
</dbReference>
<comment type="caution">
    <text evidence="3">The sequence shown here is derived from an EMBL/GenBank/DDBJ whole genome shotgun (WGS) entry which is preliminary data.</text>
</comment>
<evidence type="ECO:0000313" key="3">
    <source>
        <dbReference type="EMBL" id="MCL7044500.1"/>
    </source>
</evidence>
<dbReference type="InterPro" id="IPR058055">
    <property type="entry name" value="PA-PLA1"/>
</dbReference>
<dbReference type="PANTHER" id="PTHR23509">
    <property type="entry name" value="PA-PL1 PHOSPHOLIPASE FAMILY"/>
    <property type="match status" value="1"/>
</dbReference>
<dbReference type="InterPro" id="IPR029058">
    <property type="entry name" value="AB_hydrolase_fold"/>
</dbReference>
<dbReference type="GO" id="GO:0005737">
    <property type="term" value="C:cytoplasm"/>
    <property type="evidence" value="ECO:0007669"/>
    <property type="project" value="TreeGrafter"/>
</dbReference>
<accession>A0AA41VNP9</accession>
<dbReference type="AlphaFoldDB" id="A0AA41VNP9"/>
<organism evidence="3 4">
    <name type="scientific">Papaver nudicaule</name>
    <name type="common">Iceland poppy</name>
    <dbReference type="NCBI Taxonomy" id="74823"/>
    <lineage>
        <taxon>Eukaryota</taxon>
        <taxon>Viridiplantae</taxon>
        <taxon>Streptophyta</taxon>
        <taxon>Embryophyta</taxon>
        <taxon>Tracheophyta</taxon>
        <taxon>Spermatophyta</taxon>
        <taxon>Magnoliopsida</taxon>
        <taxon>Ranunculales</taxon>
        <taxon>Papaveraceae</taxon>
        <taxon>Papaveroideae</taxon>
        <taxon>Papaver</taxon>
    </lineage>
</organism>
<feature type="compositionally biased region" description="Low complexity" evidence="1">
    <location>
        <begin position="1"/>
        <end position="11"/>
    </location>
</feature>
<feature type="compositionally biased region" description="Low complexity" evidence="1">
    <location>
        <begin position="551"/>
        <end position="562"/>
    </location>
</feature>
<dbReference type="Proteomes" id="UP001177140">
    <property type="component" value="Unassembled WGS sequence"/>
</dbReference>
<dbReference type="InterPro" id="IPR057826">
    <property type="entry name" value="WWE_C20G8.02"/>
</dbReference>